<dbReference type="RefSeq" id="WP_263712566.1">
    <property type="nucleotide sequence ID" value="NZ_JAOWKX010000005.1"/>
</dbReference>
<keyword evidence="2" id="KW-1185">Reference proteome</keyword>
<evidence type="ECO:0000313" key="2">
    <source>
        <dbReference type="Proteomes" id="UP001652504"/>
    </source>
</evidence>
<comment type="caution">
    <text evidence="1">The sequence shown here is derived from an EMBL/GenBank/DDBJ whole genome shotgun (WGS) entry which is preliminary data.</text>
</comment>
<gene>
    <name evidence="1" type="ORF">OE749_11325</name>
</gene>
<dbReference type="Proteomes" id="UP001652504">
    <property type="component" value="Unassembled WGS sequence"/>
</dbReference>
<protein>
    <recommendedName>
        <fullName evidence="3">DUF3806 domain-containing protein</fullName>
    </recommendedName>
</protein>
<evidence type="ECO:0008006" key="3">
    <source>
        <dbReference type="Google" id="ProtNLM"/>
    </source>
</evidence>
<name>A0ABT3A9H3_9ALTE</name>
<dbReference type="EMBL" id="JAOWKX010000005">
    <property type="protein sequence ID" value="MCV2885283.1"/>
    <property type="molecule type" value="Genomic_DNA"/>
</dbReference>
<proteinExistence type="predicted"/>
<sequence>MDITREELEQLMADSAANAIETTRDEFGIELDGSVDSIKLVDDVLLQWLSKYQDQVLEDNAVFTLCNIYGAYIGEVFIKIVGGHWKYDTSDPEAPFVALEFGGHEYAFAGICYQRLVNDSQISVNNYFHQAVKNNQSE</sequence>
<reference evidence="1 2" key="1">
    <citation type="submission" date="2022-10" db="EMBL/GenBank/DDBJ databases">
        <title>Aestuariibacter sp. AA17 isolated from Montipora capitata coral fragment.</title>
        <authorList>
            <person name="Emsley S.A."/>
            <person name="Pfannmuller K.M."/>
            <person name="Loughran R.M."/>
            <person name="Shlafstein M."/>
            <person name="Papke E."/>
            <person name="Saw J.H."/>
            <person name="Ushijima B."/>
            <person name="Videau P."/>
        </authorList>
    </citation>
    <scope>NUCLEOTIDE SEQUENCE [LARGE SCALE GENOMIC DNA]</scope>
    <source>
        <strain evidence="1 2">AA17</strain>
    </source>
</reference>
<accession>A0ABT3A9H3</accession>
<evidence type="ECO:0000313" key="1">
    <source>
        <dbReference type="EMBL" id="MCV2885283.1"/>
    </source>
</evidence>
<organism evidence="1 2">
    <name type="scientific">Fluctibacter corallii</name>
    <dbReference type="NCBI Taxonomy" id="2984329"/>
    <lineage>
        <taxon>Bacteria</taxon>
        <taxon>Pseudomonadati</taxon>
        <taxon>Pseudomonadota</taxon>
        <taxon>Gammaproteobacteria</taxon>
        <taxon>Alteromonadales</taxon>
        <taxon>Alteromonadaceae</taxon>
        <taxon>Fluctibacter</taxon>
    </lineage>
</organism>